<evidence type="ECO:0000256" key="15">
    <source>
        <dbReference type="ARBA" id="ARBA00023257"/>
    </source>
</evidence>
<evidence type="ECO:0000256" key="17">
    <source>
        <dbReference type="SAM" id="Phobius"/>
    </source>
</evidence>
<evidence type="ECO:0000256" key="3">
    <source>
        <dbReference type="ARBA" id="ARBA00022553"/>
    </source>
</evidence>
<dbReference type="EMBL" id="DS985241">
    <property type="protein sequence ID" value="EDV28651.1"/>
    <property type="molecule type" value="Genomic_DNA"/>
</dbReference>
<proteinExistence type="inferred from homology"/>
<dbReference type="InterPro" id="IPR001828">
    <property type="entry name" value="ANF_lig-bd_rcpt"/>
</dbReference>
<evidence type="ECO:0000256" key="7">
    <source>
        <dbReference type="ARBA" id="ARBA00023018"/>
    </source>
</evidence>
<name>B3RKV0_TRIAD</name>
<dbReference type="HOGENOM" id="CLU_005240_2_0_1"/>
<dbReference type="OrthoDB" id="411630at2759"/>
<feature type="domain" description="G-protein coupled receptors family 3 profile" evidence="19">
    <location>
        <begin position="532"/>
        <end position="677"/>
    </location>
</feature>
<dbReference type="Pfam" id="PF01094">
    <property type="entry name" value="ANF_receptor"/>
    <property type="match status" value="1"/>
</dbReference>
<dbReference type="eggNOG" id="KOG1055">
    <property type="taxonomic scope" value="Eukaryota"/>
</dbReference>
<dbReference type="SUPFAM" id="SSF53822">
    <property type="entry name" value="Periplasmic binding protein-like I"/>
    <property type="match status" value="1"/>
</dbReference>
<dbReference type="GO" id="GO:0038039">
    <property type="term" value="C:G protein-coupled receptor heterodimeric complex"/>
    <property type="evidence" value="ECO:0000318"/>
    <property type="project" value="GO_Central"/>
</dbReference>
<protein>
    <recommendedName>
        <fullName evidence="19">G-protein coupled receptors family 3 profile domain-containing protein</fullName>
    </recommendedName>
</protein>
<keyword evidence="8" id="KW-0297">G-protein coupled receptor</keyword>
<evidence type="ECO:0000256" key="2">
    <source>
        <dbReference type="ARBA" id="ARBA00022475"/>
    </source>
</evidence>
<keyword evidence="12" id="KW-0675">Receptor</keyword>
<dbReference type="Proteomes" id="UP000009022">
    <property type="component" value="Unassembled WGS sequence"/>
</dbReference>
<dbReference type="InterPro" id="IPR017978">
    <property type="entry name" value="GPCR_3_C"/>
</dbReference>
<keyword evidence="14" id="KW-0807">Transducer</keyword>
<dbReference type="GO" id="GO:0007214">
    <property type="term" value="P:gamma-aminobutyric acid signaling pathway"/>
    <property type="evidence" value="ECO:0000318"/>
    <property type="project" value="GO_Central"/>
</dbReference>
<evidence type="ECO:0000256" key="14">
    <source>
        <dbReference type="ARBA" id="ARBA00023224"/>
    </source>
</evidence>
<dbReference type="PRINTS" id="PR01176">
    <property type="entry name" value="GABABRECEPTR"/>
</dbReference>
<dbReference type="CDD" id="cd06366">
    <property type="entry name" value="PBP1_GABAb_receptor"/>
    <property type="match status" value="1"/>
</dbReference>
<evidence type="ECO:0000256" key="16">
    <source>
        <dbReference type="ARBA" id="ARBA00034104"/>
    </source>
</evidence>
<feature type="transmembrane region" description="Helical" evidence="17">
    <location>
        <begin position="518"/>
        <end position="544"/>
    </location>
</feature>
<dbReference type="PANTHER" id="PTHR10519:SF78">
    <property type="entry name" value="G-PROTEIN COUPLED RECEPTORS FAMILY 3 PROFILE DOMAIN-CONTAINING PROTEIN"/>
    <property type="match status" value="1"/>
</dbReference>
<organism evidence="20 21">
    <name type="scientific">Trichoplax adhaerens</name>
    <name type="common">Trichoplax reptans</name>
    <dbReference type="NCBI Taxonomy" id="10228"/>
    <lineage>
        <taxon>Eukaryota</taxon>
        <taxon>Metazoa</taxon>
        <taxon>Placozoa</taxon>
        <taxon>Uniplacotomia</taxon>
        <taxon>Trichoplacea</taxon>
        <taxon>Trichoplacidae</taxon>
        <taxon>Trichoplax</taxon>
    </lineage>
</organism>
<dbReference type="CDD" id="cd15047">
    <property type="entry name" value="7tmC_GABA-B-like"/>
    <property type="match status" value="1"/>
</dbReference>
<dbReference type="Pfam" id="PF00003">
    <property type="entry name" value="7tm_3"/>
    <property type="match status" value="2"/>
</dbReference>
<dbReference type="InParanoid" id="B3RKV0"/>
<dbReference type="CTD" id="6749068"/>
<feature type="chain" id="PRO_5002798142" description="G-protein coupled receptors family 3 profile domain-containing protein" evidence="18">
    <location>
        <begin position="31"/>
        <end position="820"/>
    </location>
</feature>
<comment type="similarity">
    <text evidence="1">Belongs to the G-protein coupled receptor 3 family. GABA-B receptor subfamily.</text>
</comment>
<keyword evidence="13" id="KW-0325">Glycoprotein</keyword>
<evidence type="ECO:0000256" key="10">
    <source>
        <dbReference type="ARBA" id="ARBA00023136"/>
    </source>
</evidence>
<feature type="transmembrane region" description="Helical" evidence="17">
    <location>
        <begin position="488"/>
        <end position="506"/>
    </location>
</feature>
<evidence type="ECO:0000256" key="4">
    <source>
        <dbReference type="ARBA" id="ARBA00022692"/>
    </source>
</evidence>
<comment type="subcellular location">
    <subcellularLocation>
        <location evidence="16">Postsynaptic cell membrane</location>
        <topology evidence="16">Multi-pass membrane protein</topology>
    </subcellularLocation>
</comment>
<evidence type="ECO:0000256" key="13">
    <source>
        <dbReference type="ARBA" id="ARBA00023180"/>
    </source>
</evidence>
<dbReference type="OMA" id="QHERCES"/>
<evidence type="ECO:0000256" key="18">
    <source>
        <dbReference type="SAM" id="SignalP"/>
    </source>
</evidence>
<keyword evidence="3" id="KW-0597">Phosphoprotein</keyword>
<dbReference type="PhylomeDB" id="B3RKV0"/>
<evidence type="ECO:0000256" key="5">
    <source>
        <dbReference type="ARBA" id="ARBA00022729"/>
    </source>
</evidence>
<keyword evidence="5 18" id="KW-0732">Signal</keyword>
<sequence length="820" mass="92609">MTFRKIFSSFCKFLVYTALILNSILNGSICSSDDQAIKNITIGASFPISGADTTWGDCLMAARFALDQIKDQNLLSGYRLNMEWGNTKCDAGTGMKVLFDLIHNPPQKLMILGSACSPVTEPMAQTSREFKLLQISYISASPALNNRETYPYFFRARASESKRILPSFEIFKRFNWTKIAIITETINLYTLVANEVVKVANETKTEIVTSTSFDTEEDPQKAIAKIKESQVRIIYAGFYPKPGRRVLCRAYHEGLRPPQYVWIGPGWFPGPYWWRNREDGDLIVGNITCNNTVMDFMAEGYFSTDPPLTWDGNKTTVSNMTSEEWIKAYNTYRKYDLYAKYAGGYNFAGYVYDATWAVALTLNNSIQRLAKKKLTLEGFTYGNVDYLEVFTSEMAKLQFLGVTGPLSFTKTGDRIGITVIRRVQNHSHIVIAKYIDQSAKVIWDDSINYIWGTPASGFGIVLAIILLRFNVSYREDRAIKITSPNINIAIICGVILCYISVPFLGLDSNILGISTYGMYAHSLVCRIRIWLLLLGFMMGFSALFTKTWRLYVIFTNKTSRKQKTEENGDFKIVYSITTCVTKHPAIWQSLMLGSNGILLLYGLALAWKTRNIACDVANDSKTIGLAVYSVCVFSSTAALIGFTVTQPAVRFSMIALFILLSTTGSMYLIFLPKVWMIKDLARVNSTQRSNEADSEPGKLIERHLHHSASRSSIMPDPKVYKLQDEISELKSLLAMKCQRIEELEESLLKSKISTITNNEDTIPRLHSELVEDASNSCRCKSANCWKSYFNQDSQEISSYNNSYLSVQSPQQRRVSFLPKD</sequence>
<accession>B3RKV0</accession>
<dbReference type="RefSeq" id="XP_002107853.1">
    <property type="nucleotide sequence ID" value="XM_002107817.1"/>
</dbReference>
<keyword evidence="9" id="KW-0175">Coiled coil</keyword>
<gene>
    <name evidence="20" type="ORF">TRIADDRAFT_51775</name>
</gene>
<dbReference type="InterPro" id="IPR002455">
    <property type="entry name" value="GPCR3_GABA-B"/>
</dbReference>
<evidence type="ECO:0000256" key="9">
    <source>
        <dbReference type="ARBA" id="ARBA00023054"/>
    </source>
</evidence>
<keyword evidence="4 17" id="KW-0812">Transmembrane</keyword>
<dbReference type="InterPro" id="IPR028082">
    <property type="entry name" value="Peripla_BP_I"/>
</dbReference>
<evidence type="ECO:0000256" key="11">
    <source>
        <dbReference type="ARBA" id="ARBA00023157"/>
    </source>
</evidence>
<keyword evidence="21" id="KW-1185">Reference proteome</keyword>
<feature type="signal peptide" evidence="18">
    <location>
        <begin position="1"/>
        <end position="30"/>
    </location>
</feature>
<dbReference type="GO" id="GO:0045211">
    <property type="term" value="C:postsynaptic membrane"/>
    <property type="evidence" value="ECO:0007669"/>
    <property type="project" value="UniProtKB-SubCell"/>
</dbReference>
<dbReference type="STRING" id="10228.B3RKV0"/>
<keyword evidence="10 17" id="KW-0472">Membrane</keyword>
<reference evidence="20 21" key="1">
    <citation type="journal article" date="2008" name="Nature">
        <title>The Trichoplax genome and the nature of placozoans.</title>
        <authorList>
            <person name="Srivastava M."/>
            <person name="Begovic E."/>
            <person name="Chapman J."/>
            <person name="Putnam N.H."/>
            <person name="Hellsten U."/>
            <person name="Kawashima T."/>
            <person name="Kuo A."/>
            <person name="Mitros T."/>
            <person name="Salamov A."/>
            <person name="Carpenter M.L."/>
            <person name="Signorovitch A.Y."/>
            <person name="Moreno M.A."/>
            <person name="Kamm K."/>
            <person name="Grimwood J."/>
            <person name="Schmutz J."/>
            <person name="Shapiro H."/>
            <person name="Grigoriev I.V."/>
            <person name="Buss L.W."/>
            <person name="Schierwater B."/>
            <person name="Dellaporta S.L."/>
            <person name="Rokhsar D.S."/>
        </authorList>
    </citation>
    <scope>NUCLEOTIDE SEQUENCE [LARGE SCALE GENOMIC DNA]</scope>
    <source>
        <strain evidence="20 21">Grell-BS-1999</strain>
    </source>
</reference>
<evidence type="ECO:0000256" key="8">
    <source>
        <dbReference type="ARBA" id="ARBA00023040"/>
    </source>
</evidence>
<dbReference type="GO" id="GO:0004965">
    <property type="term" value="F:G protein-coupled GABA receptor activity"/>
    <property type="evidence" value="ECO:0000318"/>
    <property type="project" value="GO_Central"/>
</dbReference>
<dbReference type="PANTHER" id="PTHR10519">
    <property type="entry name" value="GABA-B RECEPTOR"/>
    <property type="match status" value="1"/>
</dbReference>
<keyword evidence="11" id="KW-1015">Disulfide bond</keyword>
<dbReference type="Gene3D" id="3.40.50.2300">
    <property type="match status" value="2"/>
</dbReference>
<evidence type="ECO:0000313" key="21">
    <source>
        <dbReference type="Proteomes" id="UP000009022"/>
    </source>
</evidence>
<dbReference type="GeneID" id="6749068"/>
<dbReference type="KEGG" id="tad:TRIADDRAFT_51775"/>
<evidence type="ECO:0000256" key="1">
    <source>
        <dbReference type="ARBA" id="ARBA00008991"/>
    </source>
</evidence>
<keyword evidence="6 17" id="KW-1133">Transmembrane helix</keyword>
<dbReference type="AlphaFoldDB" id="B3RKV0"/>
<keyword evidence="15" id="KW-0628">Postsynaptic cell membrane</keyword>
<feature type="transmembrane region" description="Helical" evidence="17">
    <location>
        <begin position="651"/>
        <end position="670"/>
    </location>
</feature>
<dbReference type="PROSITE" id="PS50259">
    <property type="entry name" value="G_PROTEIN_RECEP_F3_4"/>
    <property type="match status" value="1"/>
</dbReference>
<feature type="transmembrane region" description="Helical" evidence="17">
    <location>
        <begin position="449"/>
        <end position="467"/>
    </location>
</feature>
<keyword evidence="7" id="KW-0770">Synapse</keyword>
<evidence type="ECO:0000259" key="19">
    <source>
        <dbReference type="PROSITE" id="PS50259"/>
    </source>
</evidence>
<evidence type="ECO:0000256" key="12">
    <source>
        <dbReference type="ARBA" id="ARBA00023170"/>
    </source>
</evidence>
<dbReference type="FunFam" id="3.40.50.2300:FF:000072">
    <property type="entry name" value="Gamma-aminobutyric acid type B receptor subunit 2"/>
    <property type="match status" value="2"/>
</dbReference>
<evidence type="ECO:0000313" key="20">
    <source>
        <dbReference type="EMBL" id="EDV28651.1"/>
    </source>
</evidence>
<feature type="transmembrane region" description="Helical" evidence="17">
    <location>
        <begin position="625"/>
        <end position="645"/>
    </location>
</feature>
<keyword evidence="2" id="KW-1003">Cell membrane</keyword>
<evidence type="ECO:0000256" key="6">
    <source>
        <dbReference type="ARBA" id="ARBA00022989"/>
    </source>
</evidence>